<keyword evidence="11" id="KW-0458">Lysosome</keyword>
<evidence type="ECO:0000256" key="7">
    <source>
        <dbReference type="ARBA" id="ARBA00022525"/>
    </source>
</evidence>
<evidence type="ECO:0000256" key="5">
    <source>
        <dbReference type="ARBA" id="ARBA00011738"/>
    </source>
</evidence>
<evidence type="ECO:0000256" key="3">
    <source>
        <dbReference type="ARBA" id="ARBA00004613"/>
    </source>
</evidence>
<dbReference type="FunFam" id="3.20.20.80:FF:000050">
    <property type="entry name" value="Beta-mannosidase B"/>
    <property type="match status" value="1"/>
</dbReference>
<name>A0A0S7C2J5_9BACT</name>
<dbReference type="FunFam" id="2.60.120.260:FF:000060">
    <property type="entry name" value="Probable beta-mannosidase"/>
    <property type="match status" value="1"/>
</dbReference>
<keyword evidence="7" id="KW-0964">Secreted</keyword>
<evidence type="ECO:0000313" key="21">
    <source>
        <dbReference type="Proteomes" id="UP000053091"/>
    </source>
</evidence>
<evidence type="ECO:0000259" key="16">
    <source>
        <dbReference type="Pfam" id="PF00703"/>
    </source>
</evidence>
<dbReference type="SUPFAM" id="SSF49785">
    <property type="entry name" value="Galactose-binding domain-like"/>
    <property type="match status" value="1"/>
</dbReference>
<dbReference type="PANTHER" id="PTHR43730:SF1">
    <property type="entry name" value="BETA-MANNOSIDASE"/>
    <property type="match status" value="1"/>
</dbReference>
<evidence type="ECO:0000259" key="18">
    <source>
        <dbReference type="Pfam" id="PF17786"/>
    </source>
</evidence>
<dbReference type="InterPro" id="IPR017853">
    <property type="entry name" value="GH"/>
</dbReference>
<feature type="domain" description="Beta-mannosidase Ig-fold" evidence="17">
    <location>
        <begin position="783"/>
        <end position="858"/>
    </location>
</feature>
<reference evidence="20" key="1">
    <citation type="journal article" date="2015" name="Genome Announc.">
        <title>Draft Genome Sequence of Bacteroidales Strain TBC1, a Novel Isolate from a Methanogenic Wastewater Treatment System.</title>
        <authorList>
            <person name="Tourlousse D.M."/>
            <person name="Matsuura N."/>
            <person name="Sun L."/>
            <person name="Toyonaga M."/>
            <person name="Kuroda K."/>
            <person name="Ohashi A."/>
            <person name="Cruz R."/>
            <person name="Yamaguchi T."/>
            <person name="Sekiguchi Y."/>
        </authorList>
    </citation>
    <scope>NUCLEOTIDE SEQUENCE [LARGE SCALE GENOMIC DNA]</scope>
    <source>
        <strain evidence="20">TBC1</strain>
    </source>
</reference>
<protein>
    <recommendedName>
        <fullName evidence="14">Beta-mannosidase B</fullName>
        <ecNumber evidence="6">3.2.1.25</ecNumber>
    </recommendedName>
    <alternativeName>
        <fullName evidence="15">Mannanase B</fullName>
    </alternativeName>
</protein>
<keyword evidence="8" id="KW-0732">Signal</keyword>
<dbReference type="Pfam" id="PF00703">
    <property type="entry name" value="Glyco_hydro_2"/>
    <property type="match status" value="1"/>
</dbReference>
<dbReference type="Gene3D" id="2.60.40.10">
    <property type="entry name" value="Immunoglobulins"/>
    <property type="match status" value="3"/>
</dbReference>
<dbReference type="GO" id="GO:0004567">
    <property type="term" value="F:beta-mannosidase activity"/>
    <property type="evidence" value="ECO:0007669"/>
    <property type="project" value="UniProtKB-EC"/>
</dbReference>
<evidence type="ECO:0000256" key="4">
    <source>
        <dbReference type="ARBA" id="ARBA00004740"/>
    </source>
</evidence>
<gene>
    <name evidence="20" type="ORF">TBC1_121064</name>
</gene>
<dbReference type="Gene3D" id="2.60.120.260">
    <property type="entry name" value="Galactose-binding domain-like"/>
    <property type="match status" value="1"/>
</dbReference>
<dbReference type="Pfam" id="PF17753">
    <property type="entry name" value="Ig_mannosidase"/>
    <property type="match status" value="1"/>
</dbReference>
<evidence type="ECO:0000256" key="1">
    <source>
        <dbReference type="ARBA" id="ARBA00000829"/>
    </source>
</evidence>
<evidence type="ECO:0000256" key="10">
    <source>
        <dbReference type="ARBA" id="ARBA00023180"/>
    </source>
</evidence>
<dbReference type="InterPro" id="IPR041447">
    <property type="entry name" value="Mannosidase_ig"/>
</dbReference>
<evidence type="ECO:0000256" key="8">
    <source>
        <dbReference type="ARBA" id="ARBA00022729"/>
    </source>
</evidence>
<dbReference type="InterPro" id="IPR050887">
    <property type="entry name" value="Beta-mannosidase_GH2"/>
</dbReference>
<dbReference type="Gene3D" id="3.20.20.80">
    <property type="entry name" value="Glycosidases"/>
    <property type="match status" value="1"/>
</dbReference>
<dbReference type="EC" id="3.2.1.25" evidence="6"/>
<organism evidence="20">
    <name type="scientific">Lentimicrobium saccharophilum</name>
    <dbReference type="NCBI Taxonomy" id="1678841"/>
    <lineage>
        <taxon>Bacteria</taxon>
        <taxon>Pseudomonadati</taxon>
        <taxon>Bacteroidota</taxon>
        <taxon>Bacteroidia</taxon>
        <taxon>Bacteroidales</taxon>
        <taxon>Lentimicrobiaceae</taxon>
        <taxon>Lentimicrobium</taxon>
    </lineage>
</organism>
<comment type="pathway">
    <text evidence="4">Glycan metabolism; N-glycan degradation.</text>
</comment>
<dbReference type="PATRIC" id="fig|1678841.3.peg.3847"/>
<comment type="subunit">
    <text evidence="5">Homodimer.</text>
</comment>
<dbReference type="InterPro" id="IPR008979">
    <property type="entry name" value="Galactose-bd-like_sf"/>
</dbReference>
<accession>A0A0S7C2J5</accession>
<evidence type="ECO:0000313" key="20">
    <source>
        <dbReference type="EMBL" id="GAP45243.1"/>
    </source>
</evidence>
<dbReference type="InterPro" id="IPR006102">
    <property type="entry name" value="Ig-like_GH2"/>
</dbReference>
<dbReference type="OrthoDB" id="9801077at2"/>
<dbReference type="GO" id="GO:0006516">
    <property type="term" value="P:glycoprotein catabolic process"/>
    <property type="evidence" value="ECO:0007669"/>
    <property type="project" value="TreeGrafter"/>
</dbReference>
<sequence length="865" mass="99290">MKKLIVIFILLSGLILKGSLSLMAQTSVELNNDWEFRQAGTPQWYPAVVPGTVHTDLLANGQIEDPYYRLNEKNLQWIDKVNWEYRTRFQLDAAQLRAGSLMLRFHGLDTYATVMVNGALLFKADNFHRTWEAEAGKHLKEGENEIFIRFESPVMQGLLKQEALGYGLPADNDQSENGGMGSVRISIFTRKPGYHFGWDWGPRLVTSGIWRPVELIINRTARINDLFVRQESVTAKEARVKAGVEVSVQQEGLYKLEILMDGQPVAAREISMSPGIRHPDIDFIIKNPRLWWPNGAGGQPLYTVSAVLSHKGKELHTFNRQIGLRSLKHVRRPDAKGGGESFHFEVNGRPVFAKGANYIPNDIFLPRVDSARYEFIVKSAAEANINMLRVWGGGIYENDYFYDLCDRHGIMVWQDFMFACAMYPGDKDFLDNVRLEAVDNIKRLRNHACIALWCGNNEIEYAWAEGDFTRGWGWKEKYDKAQQREIWQSYDTLFHHILPAAVKQYAPDYTYWPSSPTQGGGVLANWSGNRGDVHYWGVWHGQEPISAFRNYKARFMSEYGFQSFPEFNSVKKYTLPEDWNIESPVMTSHQRSGIGNLRIRQYMEQDYQIPDNFEHLLYVGQLLQADAIGMALRTHRSDMPFCMGSLYWQLNDVWPVASWSGIDYYGKWKAMHYFVKDALKNQIIQVVVENGKLLVYGVSDTDQKTPALLRLNLADFNGLSLWNRPYKVTLPANGATLLCSIDLKELPLNYQENKVFLTATLMDGSRVIDQEFAYFAKPKDLLLPDPGLKSRISDKGDHFVIEISTRNFCKNLMLVSDNTDVNFSDNFFDMQPGETRLITCSATMRWEDFEKGFRMLHLGQTMRKQ</sequence>
<keyword evidence="10" id="KW-0325">Glycoprotein</keyword>
<dbReference type="GO" id="GO:0005975">
    <property type="term" value="P:carbohydrate metabolic process"/>
    <property type="evidence" value="ECO:0007669"/>
    <property type="project" value="InterPro"/>
</dbReference>
<evidence type="ECO:0000256" key="6">
    <source>
        <dbReference type="ARBA" id="ARBA00012754"/>
    </source>
</evidence>
<dbReference type="InterPro" id="IPR013783">
    <property type="entry name" value="Ig-like_fold"/>
</dbReference>
<comment type="similarity">
    <text evidence="13">Belongs to the glycosyl hydrolase 2 family. Beta-mannosidase B subfamily.</text>
</comment>
<dbReference type="STRING" id="1678841.TBC1_121064"/>
<dbReference type="GO" id="GO:0005764">
    <property type="term" value="C:lysosome"/>
    <property type="evidence" value="ECO:0007669"/>
    <property type="project" value="UniProtKB-SubCell"/>
</dbReference>
<dbReference type="Pfam" id="PF22666">
    <property type="entry name" value="Glyco_hydro_2_N2"/>
    <property type="match status" value="1"/>
</dbReference>
<evidence type="ECO:0000256" key="9">
    <source>
        <dbReference type="ARBA" id="ARBA00022801"/>
    </source>
</evidence>
<evidence type="ECO:0000256" key="13">
    <source>
        <dbReference type="ARBA" id="ARBA00038429"/>
    </source>
</evidence>
<dbReference type="Proteomes" id="UP000053091">
    <property type="component" value="Unassembled WGS sequence"/>
</dbReference>
<feature type="domain" description="Glycoside hydrolase family 2 immunoglobulin-like beta-sandwich" evidence="16">
    <location>
        <begin position="221"/>
        <end position="325"/>
    </location>
</feature>
<evidence type="ECO:0000259" key="19">
    <source>
        <dbReference type="Pfam" id="PF22666"/>
    </source>
</evidence>
<evidence type="ECO:0000256" key="12">
    <source>
        <dbReference type="ARBA" id="ARBA00023295"/>
    </source>
</evidence>
<dbReference type="Pfam" id="PF17786">
    <property type="entry name" value="Mannosidase_ig"/>
    <property type="match status" value="1"/>
</dbReference>
<feature type="domain" description="Mannosidase Ig/CBM-like" evidence="18">
    <location>
        <begin position="691"/>
        <end position="780"/>
    </location>
</feature>
<dbReference type="InterPro" id="IPR054593">
    <property type="entry name" value="Beta-mannosidase-like_N2"/>
</dbReference>
<proteinExistence type="inferred from homology"/>
<feature type="domain" description="Beta-mannosidase-like galactose-binding" evidence="19">
    <location>
        <begin position="34"/>
        <end position="211"/>
    </location>
</feature>
<comment type="catalytic activity">
    <reaction evidence="1">
        <text>Hydrolysis of terminal, non-reducing beta-D-mannose residues in beta-D-mannosides.</text>
        <dbReference type="EC" id="3.2.1.25"/>
    </reaction>
</comment>
<dbReference type="EMBL" id="DF968183">
    <property type="protein sequence ID" value="GAP45243.1"/>
    <property type="molecule type" value="Genomic_DNA"/>
</dbReference>
<comment type="subcellular location">
    <subcellularLocation>
        <location evidence="2">Lysosome</location>
    </subcellularLocation>
    <subcellularLocation>
        <location evidence="3">Secreted</location>
    </subcellularLocation>
</comment>
<dbReference type="PANTHER" id="PTHR43730">
    <property type="entry name" value="BETA-MANNOSIDASE"/>
    <property type="match status" value="1"/>
</dbReference>
<evidence type="ECO:0000256" key="14">
    <source>
        <dbReference type="ARBA" id="ARBA00041069"/>
    </source>
</evidence>
<keyword evidence="12" id="KW-0326">Glycosidase</keyword>
<dbReference type="InterPro" id="IPR041625">
    <property type="entry name" value="Beta-mannosidase_Ig"/>
</dbReference>
<evidence type="ECO:0000259" key="17">
    <source>
        <dbReference type="Pfam" id="PF17753"/>
    </source>
</evidence>
<keyword evidence="21" id="KW-1185">Reference proteome</keyword>
<dbReference type="RefSeq" id="WP_062045473.1">
    <property type="nucleotide sequence ID" value="NZ_DF968183.1"/>
</dbReference>
<evidence type="ECO:0000256" key="2">
    <source>
        <dbReference type="ARBA" id="ARBA00004371"/>
    </source>
</evidence>
<evidence type="ECO:0000256" key="15">
    <source>
        <dbReference type="ARBA" id="ARBA00041614"/>
    </source>
</evidence>
<dbReference type="SUPFAM" id="SSF49303">
    <property type="entry name" value="beta-Galactosidase/glucuronidase domain"/>
    <property type="match status" value="3"/>
</dbReference>
<keyword evidence="9" id="KW-0378">Hydrolase</keyword>
<evidence type="ECO:0000256" key="11">
    <source>
        <dbReference type="ARBA" id="ARBA00023228"/>
    </source>
</evidence>
<dbReference type="SUPFAM" id="SSF51445">
    <property type="entry name" value="(Trans)glycosidases"/>
    <property type="match status" value="1"/>
</dbReference>
<dbReference type="InterPro" id="IPR036156">
    <property type="entry name" value="Beta-gal/glucu_dom_sf"/>
</dbReference>
<dbReference type="GO" id="GO:0005576">
    <property type="term" value="C:extracellular region"/>
    <property type="evidence" value="ECO:0007669"/>
    <property type="project" value="UniProtKB-SubCell"/>
</dbReference>
<dbReference type="AlphaFoldDB" id="A0A0S7C2J5"/>